<keyword evidence="2" id="KW-0472">Membrane</keyword>
<dbReference type="InParanoid" id="A0A409W0M9"/>
<dbReference type="EMBL" id="NHTK01005887">
    <property type="protein sequence ID" value="PPQ72067.1"/>
    <property type="molecule type" value="Genomic_DNA"/>
</dbReference>
<accession>A0A409W0M9</accession>
<evidence type="ECO:0000256" key="2">
    <source>
        <dbReference type="SAM" id="Phobius"/>
    </source>
</evidence>
<dbReference type="AlphaFoldDB" id="A0A409W0M9"/>
<dbReference type="Proteomes" id="UP000284842">
    <property type="component" value="Unassembled WGS sequence"/>
</dbReference>
<gene>
    <name evidence="3" type="ORF">CVT24_008295</name>
</gene>
<feature type="transmembrane region" description="Helical" evidence="2">
    <location>
        <begin position="611"/>
        <end position="628"/>
    </location>
</feature>
<feature type="compositionally biased region" description="Acidic residues" evidence="1">
    <location>
        <begin position="365"/>
        <end position="376"/>
    </location>
</feature>
<feature type="compositionally biased region" description="Pro residues" evidence="1">
    <location>
        <begin position="246"/>
        <end position="257"/>
    </location>
</feature>
<keyword evidence="2" id="KW-1133">Transmembrane helix</keyword>
<feature type="transmembrane region" description="Helical" evidence="2">
    <location>
        <begin position="552"/>
        <end position="571"/>
    </location>
</feature>
<dbReference type="OrthoDB" id="3038990at2759"/>
<feature type="transmembrane region" description="Helical" evidence="2">
    <location>
        <begin position="634"/>
        <end position="653"/>
    </location>
</feature>
<reference evidence="3 4" key="1">
    <citation type="journal article" date="2018" name="Evol. Lett.">
        <title>Horizontal gene cluster transfer increased hallucinogenic mushroom diversity.</title>
        <authorList>
            <person name="Reynolds H.T."/>
            <person name="Vijayakumar V."/>
            <person name="Gluck-Thaler E."/>
            <person name="Korotkin H.B."/>
            <person name="Matheny P.B."/>
            <person name="Slot J.C."/>
        </authorList>
    </citation>
    <scope>NUCLEOTIDE SEQUENCE [LARGE SCALE GENOMIC DNA]</scope>
    <source>
        <strain evidence="3 4">2629</strain>
    </source>
</reference>
<protein>
    <submittedName>
        <fullName evidence="3">Uncharacterized protein</fullName>
    </submittedName>
</protein>
<evidence type="ECO:0000313" key="4">
    <source>
        <dbReference type="Proteomes" id="UP000284842"/>
    </source>
</evidence>
<feature type="region of interest" description="Disordered" evidence="1">
    <location>
        <begin position="162"/>
        <end position="201"/>
    </location>
</feature>
<sequence>MDSAKKMWEHLVSIHQTKNVGITSYLTFTTIINLRWDGNHDSIQKHIASFSAAKAKLQSLNKPIDDELLAYCLLSSLSNDDQGVWENFQTSVLSNVPAGQVLRYATVVDRLVATALRQGHQGTANQDSAFNANTKNKWCIVHKVDSHNTEDCNAIKNLQLTNANKPKSGKGGGFKKGKRKQEKANRVIESSSDSGDSDEDCAHASIVDTDVFVTKDWHDILRPRRLRLANTGDSSNDSDDESPRNAPLPPQLSPPTPIESVGDRSDAVRGPDAAPSVGADAVRVGDSRANTPPPAPRKRQRIVYKPAPDSIAGRIASRKRGNANPGLSTVPQPKEVQTNDSPSRRSPSSSEKPATPEDMPTSNDNEPEPAESERDDEEKREHETDKDNREYRSYHYRRQSFDSGAERPLLLACVVLWDYLDNVRTDYILAFKTKLGIPTAVYFTTRFVLSLSLLKYIYVTSATKNCHLLGKVLGSLFCVSTGGITLLFFIRLRAVFLGDKRVSWAFAVLWLTVTCAQIMYPVKVHELVGVLNSQGKQICVIVTHEAAPLFSVAPLITLFLYDTLVLLSISWKITTSLSLQEEQSPRKGIRTFVTGQYLPSFSRAILQDNQMYYLCTIPFSIYTIVATLCSDPDGVFTGYTALIPNGAVVNIMAWRVFRNTKLNVGAITNDTSYGWNRTREIRLLAQSQP</sequence>
<evidence type="ECO:0000256" key="1">
    <source>
        <dbReference type="SAM" id="MobiDB-lite"/>
    </source>
</evidence>
<feature type="transmembrane region" description="Helical" evidence="2">
    <location>
        <begin position="468"/>
        <end position="490"/>
    </location>
</feature>
<name>A0A409W0M9_9AGAR</name>
<dbReference type="Pfam" id="PF14223">
    <property type="entry name" value="Retrotran_gag_2"/>
    <property type="match status" value="1"/>
</dbReference>
<feature type="region of interest" description="Disordered" evidence="1">
    <location>
        <begin position="228"/>
        <end position="391"/>
    </location>
</feature>
<comment type="caution">
    <text evidence="3">The sequence shown here is derived from an EMBL/GenBank/DDBJ whole genome shotgun (WGS) entry which is preliminary data.</text>
</comment>
<feature type="compositionally biased region" description="Basic and acidic residues" evidence="1">
    <location>
        <begin position="377"/>
        <end position="391"/>
    </location>
</feature>
<keyword evidence="4" id="KW-1185">Reference proteome</keyword>
<feature type="compositionally biased region" description="Polar residues" evidence="1">
    <location>
        <begin position="325"/>
        <end position="340"/>
    </location>
</feature>
<proteinExistence type="predicted"/>
<organism evidence="3 4">
    <name type="scientific">Panaeolus cyanescens</name>
    <dbReference type="NCBI Taxonomy" id="181874"/>
    <lineage>
        <taxon>Eukaryota</taxon>
        <taxon>Fungi</taxon>
        <taxon>Dikarya</taxon>
        <taxon>Basidiomycota</taxon>
        <taxon>Agaricomycotina</taxon>
        <taxon>Agaricomycetes</taxon>
        <taxon>Agaricomycetidae</taxon>
        <taxon>Agaricales</taxon>
        <taxon>Agaricineae</taxon>
        <taxon>Galeropsidaceae</taxon>
        <taxon>Panaeolus</taxon>
    </lineage>
</organism>
<feature type="transmembrane region" description="Helical" evidence="2">
    <location>
        <begin position="502"/>
        <end position="520"/>
    </location>
</feature>
<keyword evidence="2" id="KW-0812">Transmembrane</keyword>
<evidence type="ECO:0000313" key="3">
    <source>
        <dbReference type="EMBL" id="PPQ72067.1"/>
    </source>
</evidence>